<organism evidence="2 3">
    <name type="scientific">Candidatus Kaiserbacteria bacterium RIFCSPHIGHO2_01_FULL_53_29</name>
    <dbReference type="NCBI Taxonomy" id="1798480"/>
    <lineage>
        <taxon>Bacteria</taxon>
        <taxon>Candidatus Kaiseribacteriota</taxon>
    </lineage>
</organism>
<keyword evidence="1" id="KW-1133">Transmembrane helix</keyword>
<dbReference type="EMBL" id="MFKT01000015">
    <property type="protein sequence ID" value="OGG53203.1"/>
    <property type="molecule type" value="Genomic_DNA"/>
</dbReference>
<proteinExistence type="predicted"/>
<keyword evidence="1" id="KW-0812">Transmembrane</keyword>
<dbReference type="STRING" id="1798480.A2851_02740"/>
<protein>
    <submittedName>
        <fullName evidence="2">Uncharacterized protein</fullName>
    </submittedName>
</protein>
<gene>
    <name evidence="2" type="ORF">A2851_02740</name>
</gene>
<accession>A0A1F6CVL4</accession>
<feature type="transmembrane region" description="Helical" evidence="1">
    <location>
        <begin position="93"/>
        <end position="111"/>
    </location>
</feature>
<dbReference type="AlphaFoldDB" id="A0A1F6CVL4"/>
<feature type="transmembrane region" description="Helical" evidence="1">
    <location>
        <begin position="33"/>
        <end position="50"/>
    </location>
</feature>
<evidence type="ECO:0000313" key="3">
    <source>
        <dbReference type="Proteomes" id="UP000176863"/>
    </source>
</evidence>
<dbReference type="Proteomes" id="UP000176863">
    <property type="component" value="Unassembled WGS sequence"/>
</dbReference>
<evidence type="ECO:0000256" key="1">
    <source>
        <dbReference type="SAM" id="Phobius"/>
    </source>
</evidence>
<feature type="transmembrane region" description="Helical" evidence="1">
    <location>
        <begin position="62"/>
        <end position="81"/>
    </location>
</feature>
<evidence type="ECO:0000313" key="2">
    <source>
        <dbReference type="EMBL" id="OGG53203.1"/>
    </source>
</evidence>
<name>A0A1F6CVL4_9BACT</name>
<reference evidence="2 3" key="1">
    <citation type="journal article" date="2016" name="Nat. Commun.">
        <title>Thousands of microbial genomes shed light on interconnected biogeochemical processes in an aquifer system.</title>
        <authorList>
            <person name="Anantharaman K."/>
            <person name="Brown C.T."/>
            <person name="Hug L.A."/>
            <person name="Sharon I."/>
            <person name="Castelle C.J."/>
            <person name="Probst A.J."/>
            <person name="Thomas B.C."/>
            <person name="Singh A."/>
            <person name="Wilkins M.J."/>
            <person name="Karaoz U."/>
            <person name="Brodie E.L."/>
            <person name="Williams K.H."/>
            <person name="Hubbard S.S."/>
            <person name="Banfield J.F."/>
        </authorList>
    </citation>
    <scope>NUCLEOTIDE SEQUENCE [LARGE SCALE GENOMIC DNA]</scope>
</reference>
<comment type="caution">
    <text evidence="2">The sequence shown here is derived from an EMBL/GenBank/DDBJ whole genome shotgun (WGS) entry which is preliminary data.</text>
</comment>
<sequence>MRYGALLGWGIVIYAVMALAWSGFGIYGLAGTIASRVLELLVLIIVATIAGRSLRFHSWNDILPYSVSWAILIGLLDAVYNVPFGGWEIYADWNLWVGYTLVVLVPLLAPFTRVSVQTREG</sequence>
<keyword evidence="1" id="KW-0472">Membrane</keyword>
<feature type="transmembrane region" description="Helical" evidence="1">
    <location>
        <begin position="7"/>
        <end position="27"/>
    </location>
</feature>